<evidence type="ECO:0000259" key="4">
    <source>
        <dbReference type="PROSITE" id="PS50048"/>
    </source>
</evidence>
<dbReference type="SUPFAM" id="SSF57701">
    <property type="entry name" value="Zn2/Cys6 DNA-binding domain"/>
    <property type="match status" value="1"/>
</dbReference>
<proteinExistence type="predicted"/>
<feature type="region of interest" description="Disordered" evidence="3">
    <location>
        <begin position="53"/>
        <end position="147"/>
    </location>
</feature>
<dbReference type="Pfam" id="PF04082">
    <property type="entry name" value="Fungal_trans"/>
    <property type="match status" value="1"/>
</dbReference>
<dbReference type="Pfam" id="PF00172">
    <property type="entry name" value="Zn_clus"/>
    <property type="match status" value="1"/>
</dbReference>
<accession>A0AAJ0FVV5</accession>
<dbReference type="EMBL" id="JASWJB010000388">
    <property type="protein sequence ID" value="KAK2590865.1"/>
    <property type="molecule type" value="Genomic_DNA"/>
</dbReference>
<dbReference type="PANTHER" id="PTHR31668">
    <property type="entry name" value="GLUCOSE TRANSPORT TRANSCRIPTION REGULATOR RGT1-RELATED-RELATED"/>
    <property type="match status" value="1"/>
</dbReference>
<dbReference type="GO" id="GO:0003677">
    <property type="term" value="F:DNA binding"/>
    <property type="evidence" value="ECO:0007669"/>
    <property type="project" value="InterPro"/>
</dbReference>
<keyword evidence="1" id="KW-0479">Metal-binding</keyword>
<evidence type="ECO:0000256" key="1">
    <source>
        <dbReference type="ARBA" id="ARBA00022723"/>
    </source>
</evidence>
<evidence type="ECO:0000313" key="6">
    <source>
        <dbReference type="Proteomes" id="UP001251528"/>
    </source>
</evidence>
<protein>
    <recommendedName>
        <fullName evidence="4">Zn(2)-C6 fungal-type domain-containing protein</fullName>
    </recommendedName>
</protein>
<dbReference type="CDD" id="cd12148">
    <property type="entry name" value="fungal_TF_MHR"/>
    <property type="match status" value="1"/>
</dbReference>
<dbReference type="PROSITE" id="PS50048">
    <property type="entry name" value="ZN2_CY6_FUNGAL_2"/>
    <property type="match status" value="1"/>
</dbReference>
<dbReference type="GO" id="GO:0005634">
    <property type="term" value="C:nucleus"/>
    <property type="evidence" value="ECO:0007669"/>
    <property type="project" value="TreeGrafter"/>
</dbReference>
<dbReference type="InterPro" id="IPR036864">
    <property type="entry name" value="Zn2-C6_fun-type_DNA-bd_sf"/>
</dbReference>
<dbReference type="PANTHER" id="PTHR31668:SF10">
    <property type="entry name" value="ZN(II)2CYS6 TRANSCRIPTION FACTOR (EUROFUNG)"/>
    <property type="match status" value="1"/>
</dbReference>
<dbReference type="SMART" id="SM00906">
    <property type="entry name" value="Fungal_trans"/>
    <property type="match status" value="1"/>
</dbReference>
<evidence type="ECO:0000256" key="2">
    <source>
        <dbReference type="ARBA" id="ARBA00023242"/>
    </source>
</evidence>
<feature type="compositionally biased region" description="Polar residues" evidence="3">
    <location>
        <begin position="1"/>
        <end position="10"/>
    </location>
</feature>
<dbReference type="GO" id="GO:0008270">
    <property type="term" value="F:zinc ion binding"/>
    <property type="evidence" value="ECO:0007669"/>
    <property type="project" value="InterPro"/>
</dbReference>
<evidence type="ECO:0000313" key="5">
    <source>
        <dbReference type="EMBL" id="KAK2590865.1"/>
    </source>
</evidence>
<feature type="domain" description="Zn(2)-C6 fungal-type" evidence="4">
    <location>
        <begin position="22"/>
        <end position="54"/>
    </location>
</feature>
<dbReference type="GO" id="GO:0006351">
    <property type="term" value="P:DNA-templated transcription"/>
    <property type="evidence" value="ECO:0007669"/>
    <property type="project" value="InterPro"/>
</dbReference>
<evidence type="ECO:0000256" key="3">
    <source>
        <dbReference type="SAM" id="MobiDB-lite"/>
    </source>
</evidence>
<dbReference type="PROSITE" id="PS00463">
    <property type="entry name" value="ZN2_CY6_FUNGAL_1"/>
    <property type="match status" value="1"/>
</dbReference>
<dbReference type="GO" id="GO:0001080">
    <property type="term" value="P:nitrogen catabolite activation of transcription from RNA polymerase II promoter"/>
    <property type="evidence" value="ECO:0007669"/>
    <property type="project" value="TreeGrafter"/>
</dbReference>
<dbReference type="SMART" id="SM00066">
    <property type="entry name" value="GAL4"/>
    <property type="match status" value="1"/>
</dbReference>
<dbReference type="InterPro" id="IPR001138">
    <property type="entry name" value="Zn2Cys6_DnaBD"/>
</dbReference>
<dbReference type="InterPro" id="IPR007219">
    <property type="entry name" value="XnlR_reg_dom"/>
</dbReference>
<dbReference type="AlphaFoldDB" id="A0AAJ0FVV5"/>
<dbReference type="GO" id="GO:0000981">
    <property type="term" value="F:DNA-binding transcription factor activity, RNA polymerase II-specific"/>
    <property type="evidence" value="ECO:0007669"/>
    <property type="project" value="InterPro"/>
</dbReference>
<keyword evidence="2" id="KW-0539">Nucleus</keyword>
<dbReference type="Gene3D" id="4.10.240.10">
    <property type="entry name" value="Zn(2)-C6 fungal-type DNA-binding domain"/>
    <property type="match status" value="1"/>
</dbReference>
<dbReference type="Proteomes" id="UP001251528">
    <property type="component" value="Unassembled WGS sequence"/>
</dbReference>
<keyword evidence="6" id="KW-1185">Reference proteome</keyword>
<feature type="region of interest" description="Disordered" evidence="3">
    <location>
        <begin position="1"/>
        <end position="20"/>
    </location>
</feature>
<reference evidence="5" key="1">
    <citation type="submission" date="2023-06" db="EMBL/GenBank/DDBJ databases">
        <title>Conoideocrella luteorostrata (Hypocreales: Clavicipitaceae), a potential biocontrol fungus for elongate hemlock scale in United States Christmas tree production areas.</title>
        <authorList>
            <person name="Barrett H."/>
            <person name="Lovett B."/>
            <person name="Macias A.M."/>
            <person name="Stajich J.E."/>
            <person name="Kasson M.T."/>
        </authorList>
    </citation>
    <scope>NUCLEOTIDE SEQUENCE</scope>
    <source>
        <strain evidence="5">ARSEF 14590</strain>
    </source>
</reference>
<organism evidence="5 6">
    <name type="scientific">Conoideocrella luteorostrata</name>
    <dbReference type="NCBI Taxonomy" id="1105319"/>
    <lineage>
        <taxon>Eukaryota</taxon>
        <taxon>Fungi</taxon>
        <taxon>Dikarya</taxon>
        <taxon>Ascomycota</taxon>
        <taxon>Pezizomycotina</taxon>
        <taxon>Sordariomycetes</taxon>
        <taxon>Hypocreomycetidae</taxon>
        <taxon>Hypocreales</taxon>
        <taxon>Clavicipitaceae</taxon>
        <taxon>Conoideocrella</taxon>
    </lineage>
</organism>
<sequence>MQHQNQTTAQPGRPYRSHLKPACLPCRRRKSRCQTEQGSVICVTCRAHSTECTFPAASDTSPRSGPSQRRRRKDATLPRNATPGNAAAPRTADTGCLAKPRSPVDDVGGTAQFANTSSPLNTWSSTQNVNRGSSGHDQQDEQTPTLGSAEEAHHNMHIVGPEVTNDSQVLSDYLSGIPEAVTSTRMVIPESASRSKPILFTLVQKRPLGQVANRSVALEKLDIIEKILEPYTKHIIDEYFQRVNYCMPLLDELAFRDKWRNEKDGISPALLACLYAHTLVYWPHSSVLSGQVCPDRRFIWNLANEAVYSELYLSPGMSIIMAILLNVGGRPTTSIIGNGVLLGSAVSIAHSLGLNHNPLPWKIPQSEKFLRMKIWWSLLIHDRWFSLAHGTPPRISRPQYDVPLPKREHLCLDDTLEDRIQVADVFIALVRLTDVLDQYLQHTYDIDQDKSWDTTKLEQALNNWVDGLPGTCRLIIIRGSKSDIQGAANLRLAYLTTRLLLQRIELEADKRNYGSIDQRILNRYTQARHTAEDILLLLQELQADDLGGFWLSVTAFAFPATVNFLLRCALETESSLTGLAQSGSFLIARDIITALRSHKKNYDWDLADICLAQHADIVDKILAGTTADNHIDGAVLDLQELDMLDVSILDQYFPSLWDPLQHSW</sequence>
<gene>
    <name evidence="5" type="ORF">QQS21_011439</name>
</gene>
<dbReference type="InterPro" id="IPR050797">
    <property type="entry name" value="Carb_Metab_Trans_Reg"/>
</dbReference>
<comment type="caution">
    <text evidence="5">The sequence shown here is derived from an EMBL/GenBank/DDBJ whole genome shotgun (WGS) entry which is preliminary data.</text>
</comment>
<dbReference type="CDD" id="cd00067">
    <property type="entry name" value="GAL4"/>
    <property type="match status" value="1"/>
</dbReference>
<feature type="compositionally biased region" description="Polar residues" evidence="3">
    <location>
        <begin position="112"/>
        <end position="146"/>
    </location>
</feature>
<name>A0AAJ0FVV5_9HYPO</name>